<dbReference type="InterPro" id="IPR013530">
    <property type="entry name" value="PAD_C"/>
</dbReference>
<proteinExistence type="predicted"/>
<feature type="domain" description="Protein-arginine deiminase C-terminal" evidence="1">
    <location>
        <begin position="28"/>
        <end position="173"/>
    </location>
</feature>
<gene>
    <name evidence="2" type="primary">PADI6_6</name>
    <name evidence="2" type="ORF">P7K49_015551</name>
</gene>
<evidence type="ECO:0000313" key="2">
    <source>
        <dbReference type="EMBL" id="KAK2106037.1"/>
    </source>
</evidence>
<organism evidence="2 3">
    <name type="scientific">Saguinus oedipus</name>
    <name type="common">Cotton-top tamarin</name>
    <name type="synonym">Oedipomidas oedipus</name>
    <dbReference type="NCBI Taxonomy" id="9490"/>
    <lineage>
        <taxon>Eukaryota</taxon>
        <taxon>Metazoa</taxon>
        <taxon>Chordata</taxon>
        <taxon>Craniata</taxon>
        <taxon>Vertebrata</taxon>
        <taxon>Euteleostomi</taxon>
        <taxon>Mammalia</taxon>
        <taxon>Eutheria</taxon>
        <taxon>Euarchontoglires</taxon>
        <taxon>Primates</taxon>
        <taxon>Haplorrhini</taxon>
        <taxon>Platyrrhini</taxon>
        <taxon>Cebidae</taxon>
        <taxon>Callitrichinae</taxon>
        <taxon>Saguinus</taxon>
    </lineage>
</organism>
<dbReference type="Proteomes" id="UP001266305">
    <property type="component" value="Unassembled WGS sequence"/>
</dbReference>
<protein>
    <submittedName>
        <fullName evidence="2">Protein-arginine deiminase type-6</fullName>
    </submittedName>
</protein>
<evidence type="ECO:0000259" key="1">
    <source>
        <dbReference type="Pfam" id="PF03068"/>
    </source>
</evidence>
<dbReference type="SUPFAM" id="SSF55909">
    <property type="entry name" value="Pentein"/>
    <property type="match status" value="1"/>
</dbReference>
<dbReference type="Pfam" id="PF03068">
    <property type="entry name" value="PAD"/>
    <property type="match status" value="1"/>
</dbReference>
<sequence>MAEDLGWYWGREKHNGMLGPLTDTACTDTVRKCIHLNHDILKTELGLVEQDIVEIPQLFCLEKLTNVPSDQQPKRLFARPYFPNLSVPVEIAAMWRVQTLRMIVMGKNLGIPKPFGPQIKGTCCLEEKTRCLLEPLGFKCTFVSDFDCYLADVGDICACATVRRVPFAFKWWKMVP</sequence>
<dbReference type="EMBL" id="JASSZA010000007">
    <property type="protein sequence ID" value="KAK2106037.1"/>
    <property type="molecule type" value="Genomic_DNA"/>
</dbReference>
<name>A0ABQ9V9I8_SAGOE</name>
<comment type="caution">
    <text evidence="2">The sequence shown here is derived from an EMBL/GenBank/DDBJ whole genome shotgun (WGS) entry which is preliminary data.</text>
</comment>
<dbReference type="Gene3D" id="3.75.10.10">
    <property type="entry name" value="L-arginine/glycine Amidinotransferase, Chain A"/>
    <property type="match status" value="1"/>
</dbReference>
<evidence type="ECO:0000313" key="3">
    <source>
        <dbReference type="Proteomes" id="UP001266305"/>
    </source>
</evidence>
<keyword evidence="3" id="KW-1185">Reference proteome</keyword>
<reference evidence="2 3" key="1">
    <citation type="submission" date="2023-05" db="EMBL/GenBank/DDBJ databases">
        <title>B98-5 Cell Line De Novo Hybrid Assembly: An Optical Mapping Approach.</title>
        <authorList>
            <person name="Kananen K."/>
            <person name="Auerbach J.A."/>
            <person name="Kautto E."/>
            <person name="Blachly J.S."/>
        </authorList>
    </citation>
    <scope>NUCLEOTIDE SEQUENCE [LARGE SCALE GENOMIC DNA]</scope>
    <source>
        <strain evidence="2">B95-8</strain>
        <tissue evidence="2">Cell line</tissue>
    </source>
</reference>
<accession>A0ABQ9V9I8</accession>
<dbReference type="PANTHER" id="PTHR10837">
    <property type="entry name" value="PEPTIDYLARGININE DEIMINASE"/>
    <property type="match status" value="1"/>
</dbReference>
<dbReference type="PANTHER" id="PTHR10837:SF4">
    <property type="entry name" value="PROTEIN-ARGININE DEIMINASE TYPE-6"/>
    <property type="match status" value="1"/>
</dbReference>
<dbReference type="InterPro" id="IPR004303">
    <property type="entry name" value="PAD"/>
</dbReference>